<feature type="transmembrane region" description="Helical" evidence="10">
    <location>
        <begin position="53"/>
        <end position="73"/>
    </location>
</feature>
<comment type="caution">
    <text evidence="11">The sequence shown here is derived from an EMBL/GenBank/DDBJ whole genome shotgun (WGS) entry which is preliminary data.</text>
</comment>
<evidence type="ECO:0000256" key="10">
    <source>
        <dbReference type="HAMAP-Rule" id="MF_00454"/>
    </source>
</evidence>
<keyword evidence="4 10" id="KW-1133">Transmembrane helix</keyword>
<dbReference type="Pfam" id="PF02537">
    <property type="entry name" value="CRCB"/>
    <property type="match status" value="1"/>
</dbReference>
<keyword evidence="12" id="KW-1185">Reference proteome</keyword>
<keyword evidence="3 10" id="KW-0812">Transmembrane</keyword>
<feature type="transmembrane region" description="Helical" evidence="10">
    <location>
        <begin position="117"/>
        <end position="140"/>
    </location>
</feature>
<evidence type="ECO:0000313" key="12">
    <source>
        <dbReference type="Proteomes" id="UP000293846"/>
    </source>
</evidence>
<feature type="binding site" evidence="10">
    <location>
        <position position="99"/>
    </location>
    <ligand>
        <name>Na(+)</name>
        <dbReference type="ChEBI" id="CHEBI:29101"/>
        <note>structural</note>
    </ligand>
</feature>
<dbReference type="InterPro" id="IPR003691">
    <property type="entry name" value="FluC"/>
</dbReference>
<evidence type="ECO:0000313" key="11">
    <source>
        <dbReference type="EMBL" id="TCJ02022.1"/>
    </source>
</evidence>
<evidence type="ECO:0000256" key="1">
    <source>
        <dbReference type="ARBA" id="ARBA00004651"/>
    </source>
</evidence>
<dbReference type="PANTHER" id="PTHR28259">
    <property type="entry name" value="FLUORIDE EXPORT PROTEIN 1-RELATED"/>
    <property type="match status" value="1"/>
</dbReference>
<dbReference type="GO" id="GO:0046872">
    <property type="term" value="F:metal ion binding"/>
    <property type="evidence" value="ECO:0007669"/>
    <property type="project" value="UniProtKB-KW"/>
</dbReference>
<dbReference type="NCBIfam" id="TIGR00494">
    <property type="entry name" value="crcB"/>
    <property type="match status" value="1"/>
</dbReference>
<organism evidence="11 12">
    <name type="scientific">Cytobacillus praedii</name>
    <dbReference type="NCBI Taxonomy" id="1742358"/>
    <lineage>
        <taxon>Bacteria</taxon>
        <taxon>Bacillati</taxon>
        <taxon>Bacillota</taxon>
        <taxon>Bacilli</taxon>
        <taxon>Bacillales</taxon>
        <taxon>Bacillaceae</taxon>
        <taxon>Cytobacillus</taxon>
    </lineage>
</organism>
<dbReference type="STRING" id="1742358.GCA_001439605_02445"/>
<evidence type="ECO:0000256" key="9">
    <source>
        <dbReference type="ARBA" id="ARBA00049940"/>
    </source>
</evidence>
<dbReference type="PANTHER" id="PTHR28259:SF1">
    <property type="entry name" value="FLUORIDE EXPORT PROTEIN 1-RELATED"/>
    <property type="match status" value="1"/>
</dbReference>
<evidence type="ECO:0000256" key="6">
    <source>
        <dbReference type="ARBA" id="ARBA00023303"/>
    </source>
</evidence>
<sequence>MRFFPSKWYDRNDECGKQGMIMTYVFIGSGGIVGSLLRYLISILNEFYFMQDVFPFGTLVANLTGAFLIGIFTRTFTENEKVNRTLVLSIGTGAIGSYTTMSTLSTETIRLIDHGEMILAVLYIVISLIGGLAASWFGYFHTYRKVRI</sequence>
<evidence type="ECO:0000256" key="8">
    <source>
        <dbReference type="ARBA" id="ARBA00035585"/>
    </source>
</evidence>
<dbReference type="GO" id="GO:0005886">
    <property type="term" value="C:plasma membrane"/>
    <property type="evidence" value="ECO:0007669"/>
    <property type="project" value="UniProtKB-SubCell"/>
</dbReference>
<comment type="subcellular location">
    <subcellularLocation>
        <location evidence="1 10">Cell membrane</location>
        <topology evidence="1 10">Multi-pass membrane protein</topology>
    </subcellularLocation>
</comment>
<proteinExistence type="inferred from homology"/>
<feature type="binding site" evidence="10">
    <location>
        <position position="96"/>
    </location>
    <ligand>
        <name>Na(+)</name>
        <dbReference type="ChEBI" id="CHEBI:29101"/>
        <note>structural</note>
    </ligand>
</feature>
<feature type="transmembrane region" description="Helical" evidence="10">
    <location>
        <begin position="85"/>
        <end position="105"/>
    </location>
</feature>
<evidence type="ECO:0000256" key="2">
    <source>
        <dbReference type="ARBA" id="ARBA00022475"/>
    </source>
</evidence>
<keyword evidence="2 10" id="KW-1003">Cell membrane</keyword>
<dbReference type="Proteomes" id="UP000293846">
    <property type="component" value="Unassembled WGS sequence"/>
</dbReference>
<dbReference type="GO" id="GO:0062054">
    <property type="term" value="F:fluoride channel activity"/>
    <property type="evidence" value="ECO:0007669"/>
    <property type="project" value="UniProtKB-UniRule"/>
</dbReference>
<keyword evidence="10" id="KW-0915">Sodium</keyword>
<keyword evidence="10" id="KW-0406">Ion transport</keyword>
<evidence type="ECO:0000256" key="5">
    <source>
        <dbReference type="ARBA" id="ARBA00023136"/>
    </source>
</evidence>
<keyword evidence="5 10" id="KW-0472">Membrane</keyword>
<keyword evidence="6 10" id="KW-0407">Ion channel</keyword>
<keyword evidence="10" id="KW-0813">Transport</keyword>
<dbReference type="HAMAP" id="MF_00454">
    <property type="entry name" value="FluC"/>
    <property type="match status" value="1"/>
</dbReference>
<dbReference type="EMBL" id="SJTH01000043">
    <property type="protein sequence ID" value="TCJ02022.1"/>
    <property type="molecule type" value="Genomic_DNA"/>
</dbReference>
<name>A0A4R1AUN0_9BACI</name>
<comment type="function">
    <text evidence="9 10">Fluoride-specific ion channel. Important for reducing fluoride concentration in the cell, thus reducing its toxicity.</text>
</comment>
<dbReference type="GO" id="GO:0140114">
    <property type="term" value="P:cellular detoxification of fluoride"/>
    <property type="evidence" value="ECO:0007669"/>
    <property type="project" value="UniProtKB-UniRule"/>
</dbReference>
<comment type="activity regulation">
    <text evidence="10">Na(+) is not transported, but it plays an essential structural role and its presence is essential for fluoride channel function.</text>
</comment>
<evidence type="ECO:0000256" key="7">
    <source>
        <dbReference type="ARBA" id="ARBA00035120"/>
    </source>
</evidence>
<keyword evidence="10" id="KW-0479">Metal-binding</keyword>
<comment type="catalytic activity">
    <reaction evidence="8">
        <text>fluoride(in) = fluoride(out)</text>
        <dbReference type="Rhea" id="RHEA:76159"/>
        <dbReference type="ChEBI" id="CHEBI:17051"/>
    </reaction>
    <physiologicalReaction direction="left-to-right" evidence="8">
        <dbReference type="Rhea" id="RHEA:76160"/>
    </physiologicalReaction>
</comment>
<accession>A0A4R1AUN0</accession>
<evidence type="ECO:0000256" key="3">
    <source>
        <dbReference type="ARBA" id="ARBA00022692"/>
    </source>
</evidence>
<dbReference type="OrthoDB" id="9799631at2"/>
<dbReference type="AlphaFoldDB" id="A0A4R1AUN0"/>
<comment type="similarity">
    <text evidence="7 10">Belongs to the fluoride channel Fluc/FEX (TC 1.A.43) family.</text>
</comment>
<protein>
    <recommendedName>
        <fullName evidence="10">Fluoride-specific ion channel FluC</fullName>
    </recommendedName>
</protein>
<evidence type="ECO:0000256" key="4">
    <source>
        <dbReference type="ARBA" id="ARBA00022989"/>
    </source>
</evidence>
<gene>
    <name evidence="10 11" type="primary">crcB</name>
    <name evidence="10" type="synonym">fluC</name>
    <name evidence="11" type="ORF">E0Y62_21365</name>
</gene>
<feature type="transmembrane region" description="Helical" evidence="10">
    <location>
        <begin position="21"/>
        <end position="41"/>
    </location>
</feature>
<reference evidence="11 12" key="1">
    <citation type="submission" date="2019-03" db="EMBL/GenBank/DDBJ databases">
        <authorList>
            <person name="Jensen L."/>
            <person name="Storgaard J."/>
            <person name="Sulaj E."/>
            <person name="Schramm A."/>
            <person name="Marshall I.P.G."/>
        </authorList>
    </citation>
    <scope>NUCLEOTIDE SEQUENCE [LARGE SCALE GENOMIC DNA]</scope>
    <source>
        <strain evidence="11 12">2017H2G3</strain>
    </source>
</reference>